<sequence>MTLELARDSDDSFEHSYGSTQGLPPVPLPSGFPSPLNKKDDGQRTVEHMETVSANYTSNGTTIVPFSMNTATTAEQQPFINDCQHSVTTNTNVVGAQYANVQPSGGQTPYSLHSATSQQQLSPGDGWHRSIAPMQTLHTTYGNKLPRSWQPPYQQTSNSKTTQQALDRAGLSAVLHSSLSQHLHASQRLNPLTARRIERDPTDPAEMLNLLTTLVREFAKSNEKQNVIL</sequence>
<evidence type="ECO:0000313" key="2">
    <source>
        <dbReference type="EMBL" id="KAK4006145.1"/>
    </source>
</evidence>
<proteinExistence type="predicted"/>
<organism evidence="2 3">
    <name type="scientific">Daphnia magna</name>
    <dbReference type="NCBI Taxonomy" id="35525"/>
    <lineage>
        <taxon>Eukaryota</taxon>
        <taxon>Metazoa</taxon>
        <taxon>Ecdysozoa</taxon>
        <taxon>Arthropoda</taxon>
        <taxon>Crustacea</taxon>
        <taxon>Branchiopoda</taxon>
        <taxon>Diplostraca</taxon>
        <taxon>Cladocera</taxon>
        <taxon>Anomopoda</taxon>
        <taxon>Daphniidae</taxon>
        <taxon>Daphnia</taxon>
    </lineage>
</organism>
<keyword evidence="3" id="KW-1185">Reference proteome</keyword>
<evidence type="ECO:0000256" key="1">
    <source>
        <dbReference type="SAM" id="MobiDB-lite"/>
    </source>
</evidence>
<gene>
    <name evidence="2" type="ORF">OUZ56_011300</name>
</gene>
<name>A0ABQ9Z102_9CRUS</name>
<comment type="caution">
    <text evidence="2">The sequence shown here is derived from an EMBL/GenBank/DDBJ whole genome shotgun (WGS) entry which is preliminary data.</text>
</comment>
<feature type="compositionally biased region" description="Basic and acidic residues" evidence="1">
    <location>
        <begin position="1"/>
        <end position="14"/>
    </location>
</feature>
<evidence type="ECO:0000313" key="3">
    <source>
        <dbReference type="Proteomes" id="UP001234178"/>
    </source>
</evidence>
<reference evidence="2 3" key="1">
    <citation type="journal article" date="2023" name="Nucleic Acids Res.">
        <title>The hologenome of Daphnia magna reveals possible DNA methylation and microbiome-mediated evolution of the host genome.</title>
        <authorList>
            <person name="Chaturvedi A."/>
            <person name="Li X."/>
            <person name="Dhandapani V."/>
            <person name="Marshall H."/>
            <person name="Kissane S."/>
            <person name="Cuenca-Cambronero M."/>
            <person name="Asole G."/>
            <person name="Calvet F."/>
            <person name="Ruiz-Romero M."/>
            <person name="Marangio P."/>
            <person name="Guigo R."/>
            <person name="Rago D."/>
            <person name="Mirbahai L."/>
            <person name="Eastwood N."/>
            <person name="Colbourne J.K."/>
            <person name="Zhou J."/>
            <person name="Mallon E."/>
            <person name="Orsini L."/>
        </authorList>
    </citation>
    <scope>NUCLEOTIDE SEQUENCE [LARGE SCALE GENOMIC DNA]</scope>
    <source>
        <strain evidence="2">LRV0_1</strain>
    </source>
</reference>
<feature type="region of interest" description="Disordered" evidence="1">
    <location>
        <begin position="1"/>
        <end position="43"/>
    </location>
</feature>
<accession>A0ABQ9Z102</accession>
<dbReference type="EMBL" id="JAOYFB010000002">
    <property type="protein sequence ID" value="KAK4006145.1"/>
    <property type="molecule type" value="Genomic_DNA"/>
</dbReference>
<dbReference type="Proteomes" id="UP001234178">
    <property type="component" value="Unassembled WGS sequence"/>
</dbReference>
<protein>
    <submittedName>
        <fullName evidence="2">Uncharacterized protein</fullName>
    </submittedName>
</protein>